<evidence type="ECO:0008006" key="3">
    <source>
        <dbReference type="Google" id="ProtNLM"/>
    </source>
</evidence>
<evidence type="ECO:0000313" key="2">
    <source>
        <dbReference type="Proteomes" id="UP000036958"/>
    </source>
</evidence>
<protein>
    <recommendedName>
        <fullName evidence="3">Toxin RelE</fullName>
    </recommendedName>
</protein>
<sequence length="38" mass="4802">MRTVRWNKHARLDYFKNIDFLLQNWSEKEAQNFIDKVF</sequence>
<dbReference type="EMBL" id="LGIA01000174">
    <property type="protein sequence ID" value="KOH43949.1"/>
    <property type="molecule type" value="Genomic_DNA"/>
</dbReference>
<proteinExistence type="predicted"/>
<evidence type="ECO:0000313" key="1">
    <source>
        <dbReference type="EMBL" id="KOH43949.1"/>
    </source>
</evidence>
<dbReference type="STRING" id="1409788.NC99_32400"/>
<comment type="caution">
    <text evidence="1">The sequence shown here is derived from an EMBL/GenBank/DDBJ whole genome shotgun (WGS) entry which is preliminary data.</text>
</comment>
<dbReference type="AlphaFoldDB" id="A0A0L8V677"/>
<reference evidence="2" key="1">
    <citation type="submission" date="2015-07" db="EMBL/GenBank/DDBJ databases">
        <title>Genome sequencing of Sunxiuqinia dokdonensis strain SK.</title>
        <authorList>
            <person name="Ahn S."/>
            <person name="Kim B.-C."/>
        </authorList>
    </citation>
    <scope>NUCLEOTIDE SEQUENCE [LARGE SCALE GENOMIC DNA]</scope>
    <source>
        <strain evidence="2">SK</strain>
    </source>
</reference>
<dbReference type="Proteomes" id="UP000036958">
    <property type="component" value="Unassembled WGS sequence"/>
</dbReference>
<name>A0A0L8V677_9BACT</name>
<gene>
    <name evidence="1" type="ORF">NC99_32400</name>
</gene>
<keyword evidence="2" id="KW-1185">Reference proteome</keyword>
<organism evidence="1 2">
    <name type="scientific">Sunxiuqinia dokdonensis</name>
    <dbReference type="NCBI Taxonomy" id="1409788"/>
    <lineage>
        <taxon>Bacteria</taxon>
        <taxon>Pseudomonadati</taxon>
        <taxon>Bacteroidota</taxon>
        <taxon>Bacteroidia</taxon>
        <taxon>Marinilabiliales</taxon>
        <taxon>Prolixibacteraceae</taxon>
        <taxon>Sunxiuqinia</taxon>
    </lineage>
</organism>
<accession>A0A0L8V677</accession>